<evidence type="ECO:0000256" key="8">
    <source>
        <dbReference type="HAMAP-Rule" id="MF_00134"/>
    </source>
</evidence>
<dbReference type="Gene3D" id="3.20.20.70">
    <property type="entry name" value="Aldolase class I"/>
    <property type="match status" value="1"/>
</dbReference>
<dbReference type="InterPro" id="IPR001468">
    <property type="entry name" value="Indole-3-GlycerolPSynthase_CS"/>
</dbReference>
<dbReference type="EMBL" id="CP003803">
    <property type="protein sequence ID" value="AGF46600.1"/>
    <property type="molecule type" value="Genomic_DNA"/>
</dbReference>
<evidence type="ECO:0000256" key="5">
    <source>
        <dbReference type="ARBA" id="ARBA00022822"/>
    </source>
</evidence>
<organism evidence="10 11">
    <name type="scientific">Candidatus Kinetoplastidibacterium desouzai TCC079E</name>
    <dbReference type="NCBI Taxonomy" id="1208919"/>
    <lineage>
        <taxon>Bacteria</taxon>
        <taxon>Pseudomonadati</taxon>
        <taxon>Pseudomonadota</taxon>
        <taxon>Betaproteobacteria</taxon>
        <taxon>Candidatus Kinetoplastidibacterium</taxon>
    </lineage>
</organism>
<dbReference type="STRING" id="1208919.CDSE_0250"/>
<keyword evidence="11" id="KW-1185">Reference proteome</keyword>
<dbReference type="SUPFAM" id="SSF51366">
    <property type="entry name" value="Ribulose-phoshate binding barrel"/>
    <property type="match status" value="1"/>
</dbReference>
<reference evidence="10 11" key="1">
    <citation type="journal article" date="2013" name="Genome Biol. Evol.">
        <title>Genome evolution and phylogenomic analysis of candidatus kinetoplastibacterium, the betaproteobacterial endosymbionts of strigomonas and angomonas.</title>
        <authorList>
            <person name="Alves J.M."/>
            <person name="Serrano M.G."/>
            <person name="Maia da Silva F."/>
            <person name="Voegtly L.J."/>
            <person name="Matveyev A.V."/>
            <person name="Teixeira M.M."/>
            <person name="Camargo E.P."/>
            <person name="Buck G.A."/>
        </authorList>
    </citation>
    <scope>NUCLEOTIDE SEQUENCE [LARGE SCALE GENOMIC DNA]</scope>
    <source>
        <strain evidence="10 11">TCC079E</strain>
    </source>
</reference>
<dbReference type="OrthoDB" id="9804217at2"/>
<dbReference type="HOGENOM" id="CLU_034247_2_0_4"/>
<dbReference type="KEGG" id="kde:CDSE_0250"/>
<dbReference type="HAMAP" id="MF_00134_B">
    <property type="entry name" value="IGPS_B"/>
    <property type="match status" value="1"/>
</dbReference>
<evidence type="ECO:0000256" key="3">
    <source>
        <dbReference type="ARBA" id="ARBA00022605"/>
    </source>
</evidence>
<evidence type="ECO:0000256" key="4">
    <source>
        <dbReference type="ARBA" id="ARBA00022793"/>
    </source>
</evidence>
<dbReference type="FunFam" id="3.20.20.70:FF:000024">
    <property type="entry name" value="Indole-3-glycerol phosphate synthase"/>
    <property type="match status" value="1"/>
</dbReference>
<dbReference type="PATRIC" id="fig|1208919.3.peg.38"/>
<evidence type="ECO:0000313" key="10">
    <source>
        <dbReference type="EMBL" id="AGF46600.1"/>
    </source>
</evidence>
<proteinExistence type="inferred from homology"/>
<keyword evidence="3 8" id="KW-0028">Amino-acid biosynthesis</keyword>
<dbReference type="NCBIfam" id="NF001377">
    <property type="entry name" value="PRK00278.2-4"/>
    <property type="match status" value="1"/>
</dbReference>
<comment type="pathway">
    <text evidence="2 8">Amino-acid biosynthesis; L-tryptophan biosynthesis; L-tryptophan from chorismate: step 4/5.</text>
</comment>
<sequence length="263" mass="29241">MNNILKTIIETKKEEIIESKKNYSENELLKNITNDDIRNFSQSIKKTIKEGIPAIIAEIKKASPSQGIISTNFNPTKIASIYESNGATCISVLTDNKFFQGSPVYLKEAKSACSIPILRKDFIIDNYQVVESRAMGADCILLIAGALNLKQLLELENTAIELGMDVLIESHNLKELEIALQLKTQLIGINNRDLTNFMVSLNTTISMLNHIPKDKIIVTESGINSSSDIKLMQQNNVNAFLIGETLMKSNNPGEKLKELLSKQ</sequence>
<accession>M1M2S0</accession>
<keyword evidence="6 8" id="KW-0057">Aromatic amino acid biosynthesis</keyword>
<dbReference type="GO" id="GO:0000162">
    <property type="term" value="P:L-tryptophan biosynthetic process"/>
    <property type="evidence" value="ECO:0007669"/>
    <property type="project" value="UniProtKB-UniRule"/>
</dbReference>
<dbReference type="Pfam" id="PF00218">
    <property type="entry name" value="IGPS"/>
    <property type="match status" value="1"/>
</dbReference>
<dbReference type="GO" id="GO:0004640">
    <property type="term" value="F:phosphoribosylanthranilate isomerase activity"/>
    <property type="evidence" value="ECO:0007669"/>
    <property type="project" value="TreeGrafter"/>
</dbReference>
<evidence type="ECO:0000256" key="1">
    <source>
        <dbReference type="ARBA" id="ARBA00001633"/>
    </source>
</evidence>
<dbReference type="EC" id="4.1.1.48" evidence="8"/>
<dbReference type="PANTHER" id="PTHR22854">
    <property type="entry name" value="TRYPTOPHAN BIOSYNTHESIS PROTEIN"/>
    <property type="match status" value="1"/>
</dbReference>
<comment type="catalytic activity">
    <reaction evidence="1 8">
        <text>1-(2-carboxyphenylamino)-1-deoxy-D-ribulose 5-phosphate + H(+) = (1S,2R)-1-C-(indol-3-yl)glycerol 3-phosphate + CO2 + H2O</text>
        <dbReference type="Rhea" id="RHEA:23476"/>
        <dbReference type="ChEBI" id="CHEBI:15377"/>
        <dbReference type="ChEBI" id="CHEBI:15378"/>
        <dbReference type="ChEBI" id="CHEBI:16526"/>
        <dbReference type="ChEBI" id="CHEBI:58613"/>
        <dbReference type="ChEBI" id="CHEBI:58866"/>
        <dbReference type="EC" id="4.1.1.48"/>
    </reaction>
</comment>
<dbReference type="InterPro" id="IPR045186">
    <property type="entry name" value="Indole-3-glycerol_P_synth"/>
</dbReference>
<dbReference type="GO" id="GO:0004425">
    <property type="term" value="F:indole-3-glycerol-phosphate synthase activity"/>
    <property type="evidence" value="ECO:0007669"/>
    <property type="project" value="UniProtKB-UniRule"/>
</dbReference>
<keyword evidence="5 8" id="KW-0822">Tryptophan biosynthesis</keyword>
<dbReference type="InterPro" id="IPR013785">
    <property type="entry name" value="Aldolase_TIM"/>
</dbReference>
<dbReference type="InterPro" id="IPR011060">
    <property type="entry name" value="RibuloseP-bd_barrel"/>
</dbReference>
<comment type="similarity">
    <text evidence="8">Belongs to the TrpC family.</text>
</comment>
<evidence type="ECO:0000256" key="7">
    <source>
        <dbReference type="ARBA" id="ARBA00023239"/>
    </source>
</evidence>
<feature type="domain" description="Indole-3-glycerol phosphate synthase" evidence="9">
    <location>
        <begin position="5"/>
        <end position="259"/>
    </location>
</feature>
<dbReference type="NCBIfam" id="NF001373">
    <property type="entry name" value="PRK00278.1-6"/>
    <property type="match status" value="1"/>
</dbReference>
<evidence type="ECO:0000313" key="11">
    <source>
        <dbReference type="Proteomes" id="UP000011547"/>
    </source>
</evidence>
<dbReference type="PANTHER" id="PTHR22854:SF2">
    <property type="entry name" value="INDOLE-3-GLYCEROL-PHOSPHATE SYNTHASE"/>
    <property type="match status" value="1"/>
</dbReference>
<dbReference type="eggNOG" id="COG0134">
    <property type="taxonomic scope" value="Bacteria"/>
</dbReference>
<dbReference type="PROSITE" id="PS00614">
    <property type="entry name" value="IGPS"/>
    <property type="match status" value="1"/>
</dbReference>
<gene>
    <name evidence="8" type="primary">trpC</name>
    <name evidence="10" type="ORF">CDSE_0250</name>
</gene>
<keyword evidence="4 8" id="KW-0210">Decarboxylase</keyword>
<protein>
    <recommendedName>
        <fullName evidence="8">Indole-3-glycerol phosphate synthase</fullName>
        <shortName evidence="8">IGPS</shortName>
        <ecNumber evidence="8">4.1.1.48</ecNumber>
    </recommendedName>
</protein>
<dbReference type="UniPathway" id="UPA00035">
    <property type="reaction ID" value="UER00043"/>
</dbReference>
<evidence type="ECO:0000256" key="2">
    <source>
        <dbReference type="ARBA" id="ARBA00004696"/>
    </source>
</evidence>
<name>M1M2S0_9PROT</name>
<evidence type="ECO:0000259" key="9">
    <source>
        <dbReference type="Pfam" id="PF00218"/>
    </source>
</evidence>
<dbReference type="Proteomes" id="UP000011547">
    <property type="component" value="Chromosome"/>
</dbReference>
<dbReference type="InterPro" id="IPR013798">
    <property type="entry name" value="Indole-3-glycerol_P_synth_dom"/>
</dbReference>
<evidence type="ECO:0000256" key="6">
    <source>
        <dbReference type="ARBA" id="ARBA00023141"/>
    </source>
</evidence>
<dbReference type="RefSeq" id="WP_015396011.1">
    <property type="nucleotide sequence ID" value="NC_020294.1"/>
</dbReference>
<keyword evidence="7 8" id="KW-0456">Lyase</keyword>
<dbReference type="CDD" id="cd00331">
    <property type="entry name" value="IGPS"/>
    <property type="match status" value="1"/>
</dbReference>
<dbReference type="AlphaFoldDB" id="M1M2S0"/>